<accession>A0A3A8EBJ1</accession>
<proteinExistence type="predicted"/>
<organism evidence="1 2">
    <name type="scientific">Acinetobacter tianfuensis</name>
    <dbReference type="NCBI Taxonomy" id="2419603"/>
    <lineage>
        <taxon>Bacteria</taxon>
        <taxon>Pseudomonadati</taxon>
        <taxon>Pseudomonadota</taxon>
        <taxon>Gammaproteobacteria</taxon>
        <taxon>Moraxellales</taxon>
        <taxon>Moraxellaceae</taxon>
        <taxon>Acinetobacter</taxon>
    </lineage>
</organism>
<evidence type="ECO:0000313" key="1">
    <source>
        <dbReference type="EMBL" id="RKG31498.1"/>
    </source>
</evidence>
<keyword evidence="2" id="KW-1185">Reference proteome</keyword>
<gene>
    <name evidence="1" type="ORF">D7V32_08520</name>
</gene>
<dbReference type="AlphaFoldDB" id="A0A3A8EBJ1"/>
<evidence type="ECO:0000313" key="2">
    <source>
        <dbReference type="Proteomes" id="UP000282388"/>
    </source>
</evidence>
<protein>
    <submittedName>
        <fullName evidence="1">Uncharacterized protein</fullName>
    </submittedName>
</protein>
<dbReference type="Proteomes" id="UP000282388">
    <property type="component" value="Unassembled WGS sequence"/>
</dbReference>
<reference evidence="1 2" key="1">
    <citation type="submission" date="2018-09" db="EMBL/GenBank/DDBJ databases">
        <title>The draft genome of Acinetobacter spp. strains.</title>
        <authorList>
            <person name="Qin J."/>
            <person name="Feng Y."/>
            <person name="Zong Z."/>
        </authorList>
    </citation>
    <scope>NUCLEOTIDE SEQUENCE [LARGE SCALE GENOMIC DNA]</scope>
    <source>
        <strain evidence="1 2">WCHAc060012</strain>
    </source>
</reference>
<dbReference type="EMBL" id="RAXV01000015">
    <property type="protein sequence ID" value="RKG31498.1"/>
    <property type="molecule type" value="Genomic_DNA"/>
</dbReference>
<name>A0A3A8EBJ1_9GAMM</name>
<dbReference type="RefSeq" id="WP_120402463.1">
    <property type="nucleotide sequence ID" value="NZ_RAXV01000015.1"/>
</dbReference>
<sequence>MIISTEKFGDVILLTTPMLIDATETLAFKTDVFEAKNGTEQRTPLKDKARQTLSFSSIALHDEVSQNFNVQWGGIRKLWAVPLAQESQYVSAVDGDFIDCRTDIFSFYAGGLALLKSDTVFQLVEVLEVQSNGLLISESATMAKAKLYPVRVCFISGDISRQVSNFYARSNFTFVVLDEPEVQESVPVQFLGNDLDKFCLMLNGGSLETTISQNQVIVDSEIGQIYQGSDWNHARYGKQYRTVLKGPEQLYAYRQFLFRRQGRFRPFWLPTYERNMRCKSTGLISSVMLIEHDQHKQLADQRKHIAIKSDGTWTAHTVTASAPVAGNSIQITITPALNKNASAIERISYLGLHRLDADSIDIHFHGAGIAEVSVPILEIGV</sequence>
<dbReference type="OrthoDB" id="6986040at2"/>
<comment type="caution">
    <text evidence="1">The sequence shown here is derived from an EMBL/GenBank/DDBJ whole genome shotgun (WGS) entry which is preliminary data.</text>
</comment>